<dbReference type="PANTHER" id="PTHR47637">
    <property type="entry name" value="CHAPERONE SURA"/>
    <property type="match status" value="1"/>
</dbReference>
<dbReference type="InterPro" id="IPR015391">
    <property type="entry name" value="SurA_N"/>
</dbReference>
<keyword evidence="6 7" id="KW-0413">Isomerase</keyword>
<dbReference type="PANTHER" id="PTHR47637:SF1">
    <property type="entry name" value="CHAPERONE SURA"/>
    <property type="match status" value="1"/>
</dbReference>
<proteinExistence type="inferred from homology"/>
<keyword evidence="8" id="KW-0175">Coiled coil</keyword>
<dbReference type="InterPro" id="IPR023034">
    <property type="entry name" value="PPIase_SurA"/>
</dbReference>
<dbReference type="Pfam" id="PF09312">
    <property type="entry name" value="SurA_N"/>
    <property type="match status" value="1"/>
</dbReference>
<dbReference type="GO" id="GO:0042277">
    <property type="term" value="F:peptide binding"/>
    <property type="evidence" value="ECO:0007669"/>
    <property type="project" value="InterPro"/>
</dbReference>
<keyword evidence="2 7" id="KW-0677">Repeat</keyword>
<dbReference type="GO" id="GO:0050821">
    <property type="term" value="P:protein stabilization"/>
    <property type="evidence" value="ECO:0007669"/>
    <property type="project" value="InterPro"/>
</dbReference>
<dbReference type="Gene3D" id="1.10.4030.10">
    <property type="entry name" value="Porin chaperone SurA, peptide-binding domain"/>
    <property type="match status" value="1"/>
</dbReference>
<keyword evidence="3 7" id="KW-0574">Periplasm</keyword>
<keyword evidence="11" id="KW-1185">Reference proteome</keyword>
<feature type="coiled-coil region" evidence="8">
    <location>
        <begin position="74"/>
        <end position="101"/>
    </location>
</feature>
<evidence type="ECO:0000313" key="10">
    <source>
        <dbReference type="EMBL" id="QJQ07108.1"/>
    </source>
</evidence>
<comment type="domain">
    <text evidence="7">The PPIase activity resides only in the second parvulin domain. The N-terminal region and the C-terminal tail are necessary and sufficient for the chaperone activity of SurA. The PPIase activity is dispensable for SurA to function as a chaperone. The N-terminal region and the C-terminal tail are also required for porin recognition.</text>
</comment>
<feature type="chain" id="PRO_5027179742" description="Chaperone SurA" evidence="7">
    <location>
        <begin position="31"/>
        <end position="474"/>
    </location>
</feature>
<dbReference type="EC" id="5.2.1.8" evidence="7"/>
<gene>
    <name evidence="7" type="primary">surA</name>
    <name evidence="10" type="ORF">EJG51_016140</name>
</gene>
<dbReference type="SUPFAM" id="SSF109998">
    <property type="entry name" value="Triger factor/SurA peptide-binding domain-like"/>
    <property type="match status" value="1"/>
</dbReference>
<keyword evidence="1 7" id="KW-0732">Signal</keyword>
<dbReference type="OrthoDB" id="14196at2"/>
<dbReference type="InterPro" id="IPR050280">
    <property type="entry name" value="OMP_Chaperone_SurA"/>
</dbReference>
<evidence type="ECO:0000256" key="5">
    <source>
        <dbReference type="ARBA" id="ARBA00023186"/>
    </source>
</evidence>
<feature type="signal peptide" evidence="7">
    <location>
        <begin position="1"/>
        <end position="30"/>
    </location>
</feature>
<evidence type="ECO:0000256" key="4">
    <source>
        <dbReference type="ARBA" id="ARBA00023110"/>
    </source>
</evidence>
<keyword evidence="4 7" id="KW-0697">Rotamase</keyword>
<dbReference type="PROSITE" id="PS50198">
    <property type="entry name" value="PPIC_PPIASE_2"/>
    <property type="match status" value="2"/>
</dbReference>
<accession>A0A6M4A854</accession>
<dbReference type="GO" id="GO:0003755">
    <property type="term" value="F:peptidyl-prolyl cis-trans isomerase activity"/>
    <property type="evidence" value="ECO:0007669"/>
    <property type="project" value="UniProtKB-UniRule"/>
</dbReference>
<evidence type="ECO:0000256" key="7">
    <source>
        <dbReference type="HAMAP-Rule" id="MF_01183"/>
    </source>
</evidence>
<evidence type="ECO:0000256" key="2">
    <source>
        <dbReference type="ARBA" id="ARBA00022737"/>
    </source>
</evidence>
<dbReference type="GO" id="GO:0006457">
    <property type="term" value="P:protein folding"/>
    <property type="evidence" value="ECO:0007669"/>
    <property type="project" value="UniProtKB-UniRule"/>
</dbReference>
<sequence precursor="true">MRHILPMNQRTIFSVLAVSVTLLASSQVLAQLKTNAATAVPAVPFMPAAAVAPVSASSGKAAKAELVNSIVVVVNDEVITRQELNERLRSVERRLAAQGTALPNRLDLQKQLLERMIIDRAQLQLAKENGIRVDDVMLDRSMLRLAEQNKMSLQEFRNQVEREGTPFARFREEIRDDILMQRIREREVDSKIQVSEMEVDNFIAAEEKSANGQQELNLAHILVRIPENASADQIAQRRARAEGVLAKLKAGEDFAKLSATYSDAPEALKGGDVGWREQDRLPQLFLDAINKTQVGGVSEIVRSPNGFHIVKLLGKRATSANAAVDAPQQTHVRHILIKVNQVVSAAEAKRKLVELKQRLDNKAASFEELAKTFSNDLSASKGGDVGWVFPGDTAPEFEQAMNKLAINEISQPIESPYGMHLIQVLERKTDDVSKDRKRLAARQAVRERKADEALQDWLRQLRDRAYVEFRLDEK</sequence>
<protein>
    <recommendedName>
        <fullName evidence="7">Chaperone SurA</fullName>
    </recommendedName>
    <alternativeName>
        <fullName evidence="7">Peptidyl-prolyl cis-trans isomerase SurA</fullName>
        <shortName evidence="7">PPIase SurA</shortName>
        <ecNumber evidence="7">5.2.1.8</ecNumber>
    </alternativeName>
    <alternativeName>
        <fullName evidence="7">Rotamase SurA</fullName>
    </alternativeName>
</protein>
<dbReference type="Gene3D" id="3.10.50.40">
    <property type="match status" value="2"/>
</dbReference>
<evidence type="ECO:0000256" key="3">
    <source>
        <dbReference type="ARBA" id="ARBA00022764"/>
    </source>
</evidence>
<evidence type="ECO:0000313" key="11">
    <source>
        <dbReference type="Proteomes" id="UP000274350"/>
    </source>
</evidence>
<comment type="catalytic activity">
    <reaction evidence="7">
        <text>[protein]-peptidylproline (omega=180) = [protein]-peptidylproline (omega=0)</text>
        <dbReference type="Rhea" id="RHEA:16237"/>
        <dbReference type="Rhea" id="RHEA-COMP:10747"/>
        <dbReference type="Rhea" id="RHEA-COMP:10748"/>
        <dbReference type="ChEBI" id="CHEBI:83833"/>
        <dbReference type="ChEBI" id="CHEBI:83834"/>
        <dbReference type="EC" id="5.2.1.8"/>
    </reaction>
</comment>
<dbReference type="PROSITE" id="PS01096">
    <property type="entry name" value="PPIC_PPIASE_1"/>
    <property type="match status" value="1"/>
</dbReference>
<dbReference type="InterPro" id="IPR000297">
    <property type="entry name" value="PPIase_PpiC"/>
</dbReference>
<organism evidence="10 11">
    <name type="scientific">Undibacterium piscinae</name>
    <dbReference type="NCBI Taxonomy" id="2495591"/>
    <lineage>
        <taxon>Bacteria</taxon>
        <taxon>Pseudomonadati</taxon>
        <taxon>Pseudomonadota</taxon>
        <taxon>Betaproteobacteria</taxon>
        <taxon>Burkholderiales</taxon>
        <taxon>Oxalobacteraceae</taxon>
        <taxon>Undibacterium</taxon>
    </lineage>
</organism>
<feature type="coiled-coil region" evidence="8">
    <location>
        <begin position="345"/>
        <end position="372"/>
    </location>
</feature>
<comment type="subcellular location">
    <subcellularLocation>
        <location evidence="7">Periplasm</location>
    </subcellularLocation>
    <text evidence="7">Is capable of associating with the outer membrane.</text>
</comment>
<dbReference type="SUPFAM" id="SSF54534">
    <property type="entry name" value="FKBP-like"/>
    <property type="match status" value="2"/>
</dbReference>
<dbReference type="HAMAP" id="MF_01183">
    <property type="entry name" value="Chaperone_SurA"/>
    <property type="match status" value="1"/>
</dbReference>
<reference evidence="10 11" key="1">
    <citation type="journal article" date="2019" name="Int. J. Syst. Evol. Microbiol.">
        <title>Undibacterium piscinae sp. nov., isolated from Korean shiner intestine.</title>
        <authorList>
            <person name="Lee S.Y."/>
            <person name="Kang W."/>
            <person name="Kim P.S."/>
            <person name="Kim H.S."/>
            <person name="Sung H."/>
            <person name="Shin N.R."/>
            <person name="Whon T.W."/>
            <person name="Yun J.H."/>
            <person name="Lee J.Y."/>
            <person name="Lee J.Y."/>
            <person name="Jung M.J."/>
            <person name="Jeong Y.S."/>
            <person name="Tak E.J."/>
            <person name="Han J.E."/>
            <person name="Hyun D.W."/>
            <person name="Kang M.S."/>
            <person name="Lee K.E."/>
            <person name="Lee B.H."/>
            <person name="Bae J.W."/>
        </authorList>
    </citation>
    <scope>NUCLEOTIDE SEQUENCE [LARGE SCALE GENOMIC DNA]</scope>
    <source>
        <strain evidence="10 11">S11R28</strain>
    </source>
</reference>
<keyword evidence="5 7" id="KW-0143">Chaperone</keyword>
<dbReference type="Proteomes" id="UP000274350">
    <property type="component" value="Chromosome"/>
</dbReference>
<dbReference type="Pfam" id="PF13616">
    <property type="entry name" value="Rotamase_3"/>
    <property type="match status" value="1"/>
</dbReference>
<feature type="domain" description="PpiC" evidence="9">
    <location>
        <begin position="327"/>
        <end position="426"/>
    </location>
</feature>
<dbReference type="InterPro" id="IPR027304">
    <property type="entry name" value="Trigger_fact/SurA_dom_sf"/>
</dbReference>
<dbReference type="GO" id="GO:0043165">
    <property type="term" value="P:Gram-negative-bacterium-type cell outer membrane assembly"/>
    <property type="evidence" value="ECO:0007669"/>
    <property type="project" value="InterPro"/>
</dbReference>
<dbReference type="InterPro" id="IPR046357">
    <property type="entry name" value="PPIase_dom_sf"/>
</dbReference>
<evidence type="ECO:0000256" key="6">
    <source>
        <dbReference type="ARBA" id="ARBA00023235"/>
    </source>
</evidence>
<dbReference type="EMBL" id="CP051152">
    <property type="protein sequence ID" value="QJQ07108.1"/>
    <property type="molecule type" value="Genomic_DNA"/>
</dbReference>
<feature type="domain" description="PpiC" evidence="9">
    <location>
        <begin position="213"/>
        <end position="314"/>
    </location>
</feature>
<comment type="function">
    <text evidence="7">Chaperone involved in the correct folding and assembly of outer membrane proteins. Recognizes specific patterns of aromatic residues and the orientation of their side chains, which are found more frequently in integral outer membrane proteins. May act in both early periplasmic and late outer membrane-associated steps of protein maturation.</text>
</comment>
<dbReference type="GO" id="GO:0051082">
    <property type="term" value="F:unfolded protein binding"/>
    <property type="evidence" value="ECO:0007669"/>
    <property type="project" value="UniProtKB-UniRule"/>
</dbReference>
<evidence type="ECO:0000256" key="8">
    <source>
        <dbReference type="SAM" id="Coils"/>
    </source>
</evidence>
<name>A0A6M4A854_9BURK</name>
<dbReference type="GO" id="GO:0030288">
    <property type="term" value="C:outer membrane-bounded periplasmic space"/>
    <property type="evidence" value="ECO:0007669"/>
    <property type="project" value="InterPro"/>
</dbReference>
<dbReference type="KEGG" id="upi:EJG51_016140"/>
<evidence type="ECO:0000259" key="9">
    <source>
        <dbReference type="PROSITE" id="PS50198"/>
    </source>
</evidence>
<dbReference type="InterPro" id="IPR023058">
    <property type="entry name" value="PPIase_PpiC_CS"/>
</dbReference>
<dbReference type="AlphaFoldDB" id="A0A6M4A854"/>
<evidence type="ECO:0000256" key="1">
    <source>
        <dbReference type="ARBA" id="ARBA00022729"/>
    </source>
</evidence>
<dbReference type="Pfam" id="PF00639">
    <property type="entry name" value="Rotamase"/>
    <property type="match status" value="1"/>
</dbReference>